<feature type="transmembrane region" description="Helical" evidence="9">
    <location>
        <begin position="181"/>
        <end position="205"/>
    </location>
</feature>
<evidence type="ECO:0000313" key="10">
    <source>
        <dbReference type="EMBL" id="ACB50597.1"/>
    </source>
</evidence>
<evidence type="ECO:0000256" key="2">
    <source>
        <dbReference type="ARBA" id="ARBA00022448"/>
    </source>
</evidence>
<dbReference type="PANTHER" id="PTHR45711:SF6">
    <property type="entry name" value="CHLORIDE CHANNEL PROTEIN"/>
    <property type="match status" value="1"/>
</dbReference>
<dbReference type="Gene3D" id="1.10.3080.10">
    <property type="entry name" value="Clc chloride channel"/>
    <property type="match status" value="1"/>
</dbReference>
<dbReference type="GO" id="GO:0005247">
    <property type="term" value="F:voltage-gated chloride channel activity"/>
    <property type="evidence" value="ECO:0007669"/>
    <property type="project" value="TreeGrafter"/>
</dbReference>
<evidence type="ECO:0000256" key="6">
    <source>
        <dbReference type="ARBA" id="ARBA00023136"/>
    </source>
</evidence>
<feature type="compositionally biased region" description="Basic and acidic residues" evidence="8">
    <location>
        <begin position="1"/>
        <end position="22"/>
    </location>
</feature>
<dbReference type="STRING" id="43989.cce_1247"/>
<keyword evidence="5" id="KW-0406">Ion transport</keyword>
<sequence length="466" mass="50191">MKKDSVGDSKDSTAPQPEEKNSSRLMPQALLEAKQKLKIRLLLWAALVGILTGGVGTLFQVAVSQLIQGREYLIQLVKNDAVLNWLVPTVLSAIMVYLAFGLMRRLAPETGGSGIPQIEGFLDALLPLRWQWVLPVKFLGGLLALGSGMVLGREGPTIQMGGSIGKMVGSYFRSSGEQIKILVAAGAGAGLASAFNAPLAGILFVNEEMRPNFKDRISSYRAVALASVMATIVVRIFLGQGADIKITKFEAPPLVSLLGFALLGICLGIIGYVFNLCLFRTLDWFSNQRGLSYLVTGLYVGAAIGFLSWLYPPIIGGGDETIFWAFRNEAPGYVLLSLFLLRFGLTMFCYGCGVPGGIFAPMLALATTFSMGATQEVHDWFEFPFLLPEPDAFAVAGMGALVAATVRAPLTAIVLTIEMTDNYLLILPLLVTCLTSTITAHALGGEPIYSVLLKRNLRRTQLEQSS</sequence>
<protein>
    <submittedName>
        <fullName evidence="10">Chloride channel protein, CIC family</fullName>
    </submittedName>
</protein>
<dbReference type="NCBIfam" id="NF003640">
    <property type="entry name" value="PRK05277.1"/>
    <property type="match status" value="1"/>
</dbReference>
<comment type="subcellular location">
    <subcellularLocation>
        <location evidence="1">Membrane</location>
        <topology evidence="1">Multi-pass membrane protein</topology>
    </subcellularLocation>
</comment>
<keyword evidence="7" id="KW-0868">Chloride</keyword>
<evidence type="ECO:0000256" key="8">
    <source>
        <dbReference type="SAM" id="MobiDB-lite"/>
    </source>
</evidence>
<proteinExistence type="predicted"/>
<feature type="transmembrane region" description="Helical" evidence="9">
    <location>
        <begin position="82"/>
        <end position="100"/>
    </location>
</feature>
<feature type="transmembrane region" description="Helical" evidence="9">
    <location>
        <begin position="258"/>
        <end position="279"/>
    </location>
</feature>
<dbReference type="PANTHER" id="PTHR45711">
    <property type="entry name" value="CHLORIDE CHANNEL PROTEIN"/>
    <property type="match status" value="1"/>
</dbReference>
<name>B1WVL0_CROS5</name>
<dbReference type="HOGENOM" id="CLU_015263_7_0_3"/>
<evidence type="ECO:0000256" key="5">
    <source>
        <dbReference type="ARBA" id="ARBA00023065"/>
    </source>
</evidence>
<keyword evidence="11" id="KW-1185">Reference proteome</keyword>
<evidence type="ECO:0000313" key="11">
    <source>
        <dbReference type="Proteomes" id="UP000001203"/>
    </source>
</evidence>
<dbReference type="RefSeq" id="WP_009544073.1">
    <property type="nucleotide sequence ID" value="NC_010546.1"/>
</dbReference>
<feature type="transmembrane region" description="Helical" evidence="9">
    <location>
        <begin position="424"/>
        <end position="444"/>
    </location>
</feature>
<keyword evidence="4 9" id="KW-1133">Transmembrane helix</keyword>
<organism evidence="10 11">
    <name type="scientific">Crocosphaera subtropica (strain ATCC 51142 / BH68)</name>
    <name type="common">Cyanothece sp. (strain ATCC 51142)</name>
    <dbReference type="NCBI Taxonomy" id="43989"/>
    <lineage>
        <taxon>Bacteria</taxon>
        <taxon>Bacillati</taxon>
        <taxon>Cyanobacteriota</taxon>
        <taxon>Cyanophyceae</taxon>
        <taxon>Oscillatoriophycideae</taxon>
        <taxon>Chroococcales</taxon>
        <taxon>Aphanothecaceae</taxon>
        <taxon>Crocosphaera</taxon>
        <taxon>Crocosphaera subtropica</taxon>
    </lineage>
</organism>
<dbReference type="Pfam" id="PF00654">
    <property type="entry name" value="Voltage_CLC"/>
    <property type="match status" value="1"/>
</dbReference>
<dbReference type="GO" id="GO:0005886">
    <property type="term" value="C:plasma membrane"/>
    <property type="evidence" value="ECO:0007669"/>
    <property type="project" value="TreeGrafter"/>
</dbReference>
<feature type="transmembrane region" description="Helical" evidence="9">
    <location>
        <begin position="217"/>
        <end position="238"/>
    </location>
</feature>
<gene>
    <name evidence="10" type="ordered locus">cce_1247</name>
</gene>
<feature type="transmembrane region" description="Helical" evidence="9">
    <location>
        <begin position="291"/>
        <end position="311"/>
    </location>
</feature>
<dbReference type="eggNOG" id="COG0038">
    <property type="taxonomic scope" value="Bacteria"/>
</dbReference>
<feature type="transmembrane region" description="Helical" evidence="9">
    <location>
        <begin position="393"/>
        <end position="417"/>
    </location>
</feature>
<feature type="region of interest" description="Disordered" evidence="8">
    <location>
        <begin position="1"/>
        <end position="25"/>
    </location>
</feature>
<feature type="transmembrane region" description="Helical" evidence="9">
    <location>
        <begin position="132"/>
        <end position="151"/>
    </location>
</feature>
<dbReference type="KEGG" id="cyt:cce_1247"/>
<evidence type="ECO:0000256" key="9">
    <source>
        <dbReference type="SAM" id="Phobius"/>
    </source>
</evidence>
<dbReference type="AlphaFoldDB" id="B1WVL0"/>
<evidence type="ECO:0000256" key="1">
    <source>
        <dbReference type="ARBA" id="ARBA00004141"/>
    </source>
</evidence>
<accession>B1WVL0</accession>
<feature type="transmembrane region" description="Helical" evidence="9">
    <location>
        <begin position="357"/>
        <end position="373"/>
    </location>
</feature>
<dbReference type="SUPFAM" id="SSF81340">
    <property type="entry name" value="Clc chloride channel"/>
    <property type="match status" value="1"/>
</dbReference>
<reference evidence="10 11" key="1">
    <citation type="journal article" date="2008" name="Proc. Natl. Acad. Sci. U.S.A.">
        <title>The genome of Cyanothece 51142, a unicellular diazotrophic cyanobacterium important in the marine nitrogen cycle.</title>
        <authorList>
            <person name="Welsh E.A."/>
            <person name="Liberton M."/>
            <person name="Stoeckel J."/>
            <person name="Loh T."/>
            <person name="Elvitigala T."/>
            <person name="Wang C."/>
            <person name="Wollam A."/>
            <person name="Fulton R.S."/>
            <person name="Clifton S.W."/>
            <person name="Jacobs J.M."/>
            <person name="Aurora R."/>
            <person name="Ghosh B.K."/>
            <person name="Sherman L.A."/>
            <person name="Smith R.D."/>
            <person name="Wilson R.K."/>
            <person name="Pakrasi H.B."/>
        </authorList>
    </citation>
    <scope>NUCLEOTIDE SEQUENCE [LARGE SCALE GENOMIC DNA]</scope>
    <source>
        <strain evidence="11">ATCC 51142 / BH68</strain>
    </source>
</reference>
<dbReference type="PRINTS" id="PR00762">
    <property type="entry name" value="CLCHANNEL"/>
</dbReference>
<keyword evidence="2" id="KW-0813">Transport</keyword>
<feature type="transmembrane region" description="Helical" evidence="9">
    <location>
        <begin position="331"/>
        <end position="350"/>
    </location>
</feature>
<evidence type="ECO:0000256" key="7">
    <source>
        <dbReference type="ARBA" id="ARBA00023214"/>
    </source>
</evidence>
<feature type="transmembrane region" description="Helical" evidence="9">
    <location>
        <begin position="41"/>
        <end position="62"/>
    </location>
</feature>
<keyword evidence="3 9" id="KW-0812">Transmembrane</keyword>
<keyword evidence="6 9" id="KW-0472">Membrane</keyword>
<evidence type="ECO:0000256" key="3">
    <source>
        <dbReference type="ARBA" id="ARBA00022692"/>
    </source>
</evidence>
<dbReference type="Proteomes" id="UP000001203">
    <property type="component" value="Chromosome circular"/>
</dbReference>
<evidence type="ECO:0000256" key="4">
    <source>
        <dbReference type="ARBA" id="ARBA00022989"/>
    </source>
</evidence>
<dbReference type="EMBL" id="CP000806">
    <property type="protein sequence ID" value="ACB50597.1"/>
    <property type="molecule type" value="Genomic_DNA"/>
</dbReference>
<dbReference type="CDD" id="cd01031">
    <property type="entry name" value="EriC"/>
    <property type="match status" value="1"/>
</dbReference>
<dbReference type="OrthoDB" id="9812438at2"/>
<dbReference type="InterPro" id="IPR001807">
    <property type="entry name" value="ClC"/>
</dbReference>
<dbReference type="InterPro" id="IPR014743">
    <property type="entry name" value="Cl-channel_core"/>
</dbReference>